<proteinExistence type="predicted"/>
<dbReference type="Proteomes" id="UP000657574">
    <property type="component" value="Unassembled WGS sequence"/>
</dbReference>
<gene>
    <name evidence="1" type="ORF">GCM10010121_049130</name>
</gene>
<reference evidence="1" key="1">
    <citation type="journal article" date="2014" name="Int. J. Syst. Evol. Microbiol.">
        <title>Complete genome sequence of Corynebacterium casei LMG S-19264T (=DSM 44701T), isolated from a smear-ripened cheese.</title>
        <authorList>
            <consortium name="US DOE Joint Genome Institute (JGI-PGF)"/>
            <person name="Walter F."/>
            <person name="Albersmeier A."/>
            <person name="Kalinowski J."/>
            <person name="Ruckert C."/>
        </authorList>
    </citation>
    <scope>NUCLEOTIDE SEQUENCE</scope>
    <source>
        <strain evidence="1">JCM 3086</strain>
    </source>
</reference>
<name>A0A917KXZ4_9ACTN</name>
<keyword evidence="2" id="KW-1185">Reference proteome</keyword>
<organism evidence="1 2">
    <name type="scientific">Streptomyces brasiliensis</name>
    <dbReference type="NCBI Taxonomy" id="1954"/>
    <lineage>
        <taxon>Bacteria</taxon>
        <taxon>Bacillati</taxon>
        <taxon>Actinomycetota</taxon>
        <taxon>Actinomycetes</taxon>
        <taxon>Kitasatosporales</taxon>
        <taxon>Streptomycetaceae</taxon>
        <taxon>Streptomyces</taxon>
    </lineage>
</organism>
<dbReference type="EMBL" id="BMQA01000016">
    <property type="protein sequence ID" value="GGJ32132.1"/>
    <property type="molecule type" value="Genomic_DNA"/>
</dbReference>
<reference evidence="1" key="2">
    <citation type="submission" date="2020-09" db="EMBL/GenBank/DDBJ databases">
        <authorList>
            <person name="Sun Q."/>
            <person name="Ohkuma M."/>
        </authorList>
    </citation>
    <scope>NUCLEOTIDE SEQUENCE</scope>
    <source>
        <strain evidence="1">JCM 3086</strain>
    </source>
</reference>
<dbReference type="RefSeq" id="WP_189313424.1">
    <property type="nucleotide sequence ID" value="NZ_BMQA01000016.1"/>
</dbReference>
<evidence type="ECO:0000313" key="1">
    <source>
        <dbReference type="EMBL" id="GGJ32132.1"/>
    </source>
</evidence>
<accession>A0A917KXZ4</accession>
<comment type="caution">
    <text evidence="1">The sequence shown here is derived from an EMBL/GenBank/DDBJ whole genome shotgun (WGS) entry which is preliminary data.</text>
</comment>
<evidence type="ECO:0000313" key="2">
    <source>
        <dbReference type="Proteomes" id="UP000657574"/>
    </source>
</evidence>
<sequence>MPAAEACSSVFVAVRGGSKLLYEPEQVSELFDLFGVLSGSCASPQESIALIERKAGQL</sequence>
<protein>
    <submittedName>
        <fullName evidence="1">Uncharacterized protein</fullName>
    </submittedName>
</protein>
<dbReference type="AlphaFoldDB" id="A0A917KXZ4"/>